<evidence type="ECO:0000256" key="1">
    <source>
        <dbReference type="SAM" id="Phobius"/>
    </source>
</evidence>
<feature type="transmembrane region" description="Helical" evidence="1">
    <location>
        <begin position="159"/>
        <end position="180"/>
    </location>
</feature>
<sequence>MTYSVNLIKLFIRREDHLFKLREAERIKNVWKLLFLLLGLTVLTYVWTSWMGLGTDPLSDEMTTLNRVEYEFRKAWFLIGRVAFGILLYVFILFISSFFFWLFNHVSYKKLLIIQMNVLLIMLLERVLWIPLMVYFGLDWYVSPFSFGIITSYITDIDWIVYLLGSISIFQLFIIWYQVTCISSISPTRKRWIWTGVVFWHLLLWTGTAALSNYDLFLLYLLR</sequence>
<evidence type="ECO:0000313" key="3">
    <source>
        <dbReference type="Proteomes" id="UP000198897"/>
    </source>
</evidence>
<reference evidence="3" key="1">
    <citation type="submission" date="2016-10" db="EMBL/GenBank/DDBJ databases">
        <authorList>
            <person name="Varghese N."/>
            <person name="Submissions S."/>
        </authorList>
    </citation>
    <scope>NUCLEOTIDE SEQUENCE [LARGE SCALE GENOMIC DNA]</scope>
    <source>
        <strain evidence="3">FP5</strain>
    </source>
</reference>
<feature type="transmembrane region" description="Helical" evidence="1">
    <location>
        <begin position="192"/>
        <end position="214"/>
    </location>
</feature>
<keyword evidence="3" id="KW-1185">Reference proteome</keyword>
<organism evidence="2 3">
    <name type="scientific">Halobacillus alkaliphilus</name>
    <dbReference type="NCBI Taxonomy" id="396056"/>
    <lineage>
        <taxon>Bacteria</taxon>
        <taxon>Bacillati</taxon>
        <taxon>Bacillota</taxon>
        <taxon>Bacilli</taxon>
        <taxon>Bacillales</taxon>
        <taxon>Bacillaceae</taxon>
        <taxon>Halobacillus</taxon>
    </lineage>
</organism>
<accession>A0A1I2NYE0</accession>
<name>A0A1I2NYE0_9BACI</name>
<feature type="transmembrane region" description="Helical" evidence="1">
    <location>
        <begin position="75"/>
        <end position="102"/>
    </location>
</feature>
<dbReference type="Proteomes" id="UP000198897">
    <property type="component" value="Unassembled WGS sequence"/>
</dbReference>
<protein>
    <recommendedName>
        <fullName evidence="4">Yip1 domain-containing protein</fullName>
    </recommendedName>
</protein>
<proteinExistence type="predicted"/>
<keyword evidence="1" id="KW-1133">Transmembrane helix</keyword>
<evidence type="ECO:0008006" key="4">
    <source>
        <dbReference type="Google" id="ProtNLM"/>
    </source>
</evidence>
<keyword evidence="1" id="KW-0812">Transmembrane</keyword>
<gene>
    <name evidence="2" type="ORF">SAMN05216353_12151</name>
</gene>
<keyword evidence="1" id="KW-0472">Membrane</keyword>
<dbReference type="EMBL" id="FOOG01000021">
    <property type="protein sequence ID" value="SFG06526.1"/>
    <property type="molecule type" value="Genomic_DNA"/>
</dbReference>
<dbReference type="RefSeq" id="WP_089752275.1">
    <property type="nucleotide sequence ID" value="NZ_FOOG01000021.1"/>
</dbReference>
<dbReference type="AlphaFoldDB" id="A0A1I2NYE0"/>
<feature type="transmembrane region" description="Helical" evidence="1">
    <location>
        <begin position="30"/>
        <end position="50"/>
    </location>
</feature>
<feature type="transmembrane region" description="Helical" evidence="1">
    <location>
        <begin position="114"/>
        <end position="136"/>
    </location>
</feature>
<dbReference type="OrthoDB" id="2455856at2"/>
<evidence type="ECO:0000313" key="2">
    <source>
        <dbReference type="EMBL" id="SFG06526.1"/>
    </source>
</evidence>